<proteinExistence type="inferred from homology"/>
<sequence>MIARRLACSLIVTALSFTAAAAQSWPERPVTMIVPFAAGSASDTVGRILAARLGDVLGQQVVIENMGGAGGTIGTGRAARATPDGYQFILGGIDTFAMSKALYKKLPYDPVADFVPVALVAEQPIVLLVRKDLPAKDLKEFIAYGKANPGKLQYGSAGVGSGSHLACAQLFAAAGIEGAHVPYRGSAPAMQDVIAGRLDGICALGAAALPQITSGTVRPLAILSKERSPLLPDLASASEQGLKDFDAPFWSAFFVPKGTPDAVVKKLNAAALDLMNTPSSAEALKKVGTTFVAADRRSPEYLQKFLDSEIAKWAAIIKASGVTLD</sequence>
<keyword evidence="2" id="KW-0732">Signal</keyword>
<dbReference type="AlphaFoldDB" id="A0A345ZU68"/>
<name>A0A345ZU68_9HYPH</name>
<protein>
    <submittedName>
        <fullName evidence="3">Tripartite tricarboxylate transporter substrate binding protein BugD</fullName>
    </submittedName>
</protein>
<organism evidence="3 4">
    <name type="scientific">Pseudolabrys taiwanensis</name>
    <dbReference type="NCBI Taxonomy" id="331696"/>
    <lineage>
        <taxon>Bacteria</taxon>
        <taxon>Pseudomonadati</taxon>
        <taxon>Pseudomonadota</taxon>
        <taxon>Alphaproteobacteria</taxon>
        <taxon>Hyphomicrobiales</taxon>
        <taxon>Xanthobacteraceae</taxon>
        <taxon>Pseudolabrys</taxon>
    </lineage>
</organism>
<dbReference type="RefSeq" id="WP_115690142.1">
    <property type="nucleotide sequence ID" value="NZ_CP031417.1"/>
</dbReference>
<keyword evidence="4" id="KW-1185">Reference proteome</keyword>
<evidence type="ECO:0000313" key="4">
    <source>
        <dbReference type="Proteomes" id="UP000254889"/>
    </source>
</evidence>
<dbReference type="KEGG" id="ptaw:DW352_08025"/>
<dbReference type="Proteomes" id="UP000254889">
    <property type="component" value="Chromosome"/>
</dbReference>
<evidence type="ECO:0000256" key="2">
    <source>
        <dbReference type="SAM" id="SignalP"/>
    </source>
</evidence>
<evidence type="ECO:0000313" key="3">
    <source>
        <dbReference type="EMBL" id="AXK80465.1"/>
    </source>
</evidence>
<gene>
    <name evidence="3" type="ORF">DW352_08025</name>
</gene>
<dbReference type="EMBL" id="CP031417">
    <property type="protein sequence ID" value="AXK80465.1"/>
    <property type="molecule type" value="Genomic_DNA"/>
</dbReference>
<dbReference type="Gene3D" id="3.40.190.10">
    <property type="entry name" value="Periplasmic binding protein-like II"/>
    <property type="match status" value="1"/>
</dbReference>
<dbReference type="Gene3D" id="3.40.190.150">
    <property type="entry name" value="Bordetella uptake gene, domain 1"/>
    <property type="match status" value="1"/>
</dbReference>
<dbReference type="OrthoDB" id="8443386at2"/>
<dbReference type="InterPro" id="IPR005064">
    <property type="entry name" value="BUG"/>
</dbReference>
<dbReference type="PANTHER" id="PTHR42928:SF5">
    <property type="entry name" value="BLR1237 PROTEIN"/>
    <property type="match status" value="1"/>
</dbReference>
<dbReference type="PANTHER" id="PTHR42928">
    <property type="entry name" value="TRICARBOXYLATE-BINDING PROTEIN"/>
    <property type="match status" value="1"/>
</dbReference>
<reference evidence="3 4" key="1">
    <citation type="submission" date="2018-07" db="EMBL/GenBank/DDBJ databases">
        <authorList>
            <person name="Quirk P.G."/>
            <person name="Krulwich T.A."/>
        </authorList>
    </citation>
    <scope>NUCLEOTIDE SEQUENCE [LARGE SCALE GENOMIC DNA]</scope>
    <source>
        <strain evidence="3 4">CC-BB4</strain>
    </source>
</reference>
<dbReference type="Pfam" id="PF03401">
    <property type="entry name" value="TctC"/>
    <property type="match status" value="1"/>
</dbReference>
<comment type="similarity">
    <text evidence="1">Belongs to the UPF0065 (bug) family.</text>
</comment>
<evidence type="ECO:0000256" key="1">
    <source>
        <dbReference type="ARBA" id="ARBA00006987"/>
    </source>
</evidence>
<feature type="chain" id="PRO_5016657946" evidence="2">
    <location>
        <begin position="22"/>
        <end position="325"/>
    </location>
</feature>
<dbReference type="SUPFAM" id="SSF53850">
    <property type="entry name" value="Periplasmic binding protein-like II"/>
    <property type="match status" value="1"/>
</dbReference>
<accession>A0A345ZU68</accession>
<dbReference type="PIRSF" id="PIRSF017082">
    <property type="entry name" value="YflP"/>
    <property type="match status" value="1"/>
</dbReference>
<dbReference type="InterPro" id="IPR042100">
    <property type="entry name" value="Bug_dom1"/>
</dbReference>
<feature type="signal peptide" evidence="2">
    <location>
        <begin position="1"/>
        <end position="21"/>
    </location>
</feature>